<reference evidence="3" key="1">
    <citation type="submission" date="2016-11" db="EMBL/GenBank/DDBJ databases">
        <title>Draft Genome Sequence of Marinobacter hydrocarbonoclasticus strain STW2, a polyaromatic aromatic hydrocarbon degrading and denitrifying bacterium from rhizosphere of Seagrass Enhalus acodoides.</title>
        <authorList>
            <person name="Ling J."/>
            <person name="Dong J."/>
        </authorList>
    </citation>
    <scope>NUCLEOTIDE SEQUENCE [LARGE SCALE GENOMIC DNA]</scope>
    <source>
        <strain evidence="3">STW2</strain>
    </source>
</reference>
<dbReference type="EMBL" id="MPKY01000001">
    <property type="protein sequence ID" value="OJS99966.1"/>
    <property type="molecule type" value="Genomic_DNA"/>
</dbReference>
<dbReference type="OrthoDB" id="5431366at2"/>
<accession>A0A1M2UXB5</accession>
<sequence length="641" mass="73074">MKLPTMPGFQSEWAQEVTAGWAGLIEKTKLHAQSAGGGDAFDQMCERIRRSVRHADYTDIYDALETRLGARALTWLWVHEREVFRGSCRVSVVNALVQKQQPRLTRLTFLQLLQLYFEEFDRLNAVDDHLFDVIGEIVRSQALKIPEHKNESVSGDPIATIKANPAWVISDAGPANLAERVRESGFELEKQFSAMGMIGYDSGRYGDLCRAHYYIEALKAVPVGHWDEVFDELMKPSVSLAPYGEGKRIGHAALEVIIDRAGAEVSESWQQFVLGIAGDPRIQSGSRMYQEWWKPLGEERIEKVRAWLSKEDLKLFLQALEQYGIESGKADLKRMFPSRKRFLEGLYNQKRVRSTRLMLGNKAQDIVKRLLGDEIKTNFARLEGTLSDKAIIFLDCGDFFLVEGSHSFKIWVYLAKPGTMVWSYEFPSFSHNDLTRTTPDQYEAMYGLPYESVTHNGPWQSKVINFLAEHGIDLDIEALLTWQEYRGHLNRYGMPVIKTPKTVVPPPRKLPGYLEVRAPKMVERKQPPRFEDLFKEKKPLSAAERFLRGRPEAKSEKADAALPNIPRPHGKSESKTLSEIERTVLGYMVHNPGVKARHVAALLSIPLKDLIIMFTGPLSPFVKREDLHTWVVKPESIHKFK</sequence>
<dbReference type="Proteomes" id="UP000183986">
    <property type="component" value="Unassembled WGS sequence"/>
</dbReference>
<evidence type="ECO:0000313" key="4">
    <source>
        <dbReference type="Proteomes" id="UP000183986"/>
    </source>
</evidence>
<protein>
    <recommendedName>
        <fullName evidence="2">Zorya protein ZorC EH domain-containing protein</fullName>
    </recommendedName>
</protein>
<proteinExistence type="predicted"/>
<name>A0A1M2UXB5_MARNT</name>
<gene>
    <name evidence="3" type="ORF">BEE62_07585</name>
</gene>
<evidence type="ECO:0000313" key="3">
    <source>
        <dbReference type="EMBL" id="OJS99966.1"/>
    </source>
</evidence>
<evidence type="ECO:0000259" key="2">
    <source>
        <dbReference type="Pfam" id="PF15611"/>
    </source>
</evidence>
<comment type="caution">
    <text evidence="3">The sequence shown here is derived from an EMBL/GenBank/DDBJ whole genome shotgun (WGS) entry which is preliminary data.</text>
</comment>
<feature type="domain" description="Zorya protein ZorC EH" evidence="2">
    <location>
        <begin position="38"/>
        <end position="465"/>
    </location>
</feature>
<keyword evidence="4" id="KW-1185">Reference proteome</keyword>
<dbReference type="Pfam" id="PF15611">
    <property type="entry name" value="EH_Signature"/>
    <property type="match status" value="1"/>
</dbReference>
<dbReference type="AlphaFoldDB" id="A0A1M2UXB5"/>
<evidence type="ECO:0000256" key="1">
    <source>
        <dbReference type="SAM" id="MobiDB-lite"/>
    </source>
</evidence>
<dbReference type="RefSeq" id="WP_072676922.1">
    <property type="nucleotide sequence ID" value="NZ_MPKY01000001.1"/>
</dbReference>
<organism evidence="3 4">
    <name type="scientific">Marinobacter nauticus</name>
    <name type="common">Marinobacter hydrocarbonoclasticus</name>
    <name type="synonym">Marinobacter aquaeolei</name>
    <dbReference type="NCBI Taxonomy" id="2743"/>
    <lineage>
        <taxon>Bacteria</taxon>
        <taxon>Pseudomonadati</taxon>
        <taxon>Pseudomonadota</taxon>
        <taxon>Gammaproteobacteria</taxon>
        <taxon>Pseudomonadales</taxon>
        <taxon>Marinobacteraceae</taxon>
        <taxon>Marinobacter</taxon>
    </lineage>
</organism>
<dbReference type="InterPro" id="IPR028943">
    <property type="entry name" value="ZorC_EH_Signature_dom"/>
</dbReference>
<feature type="region of interest" description="Disordered" evidence="1">
    <location>
        <begin position="551"/>
        <end position="575"/>
    </location>
</feature>